<evidence type="ECO:0000256" key="1">
    <source>
        <dbReference type="ARBA" id="ARBA00001974"/>
    </source>
</evidence>
<dbReference type="OrthoDB" id="9769565at2"/>
<keyword evidence="10" id="KW-1185">Reference proteome</keyword>
<dbReference type="InterPro" id="IPR036188">
    <property type="entry name" value="FAD/NAD-bd_sf"/>
</dbReference>
<comment type="cofactor">
    <cofactor evidence="1">
        <name>FAD</name>
        <dbReference type="ChEBI" id="CHEBI:57692"/>
    </cofactor>
</comment>
<evidence type="ECO:0000256" key="5">
    <source>
        <dbReference type="ARBA" id="ARBA00022827"/>
    </source>
</evidence>
<evidence type="ECO:0000313" key="9">
    <source>
        <dbReference type="EMBL" id="SOD55075.1"/>
    </source>
</evidence>
<dbReference type="PANTHER" id="PTHR43876">
    <property type="entry name" value="UBIQUINONE BIOSYNTHESIS MONOOXYGENASE COQ6, MITOCHONDRIAL"/>
    <property type="match status" value="1"/>
</dbReference>
<protein>
    <submittedName>
        <fullName evidence="9">2-octaprenyl-3-methyl-6-methoxy-1,4-benzoquinol hydroxylase</fullName>
    </submittedName>
</protein>
<keyword evidence="6" id="KW-0560">Oxidoreductase</keyword>
<keyword evidence="7" id="KW-0503">Monooxygenase</keyword>
<proteinExistence type="inferred from homology"/>
<comment type="pathway">
    <text evidence="2">Cofactor biosynthesis; ubiquinone biosynthesis.</text>
</comment>
<dbReference type="InterPro" id="IPR051205">
    <property type="entry name" value="UbiH/COQ6_monooxygenase"/>
</dbReference>
<dbReference type="InterPro" id="IPR010971">
    <property type="entry name" value="UbiH/COQ6"/>
</dbReference>
<dbReference type="GO" id="GO:0004497">
    <property type="term" value="F:monooxygenase activity"/>
    <property type="evidence" value="ECO:0007669"/>
    <property type="project" value="UniProtKB-KW"/>
</dbReference>
<evidence type="ECO:0000256" key="4">
    <source>
        <dbReference type="ARBA" id="ARBA00022630"/>
    </source>
</evidence>
<dbReference type="InterPro" id="IPR002938">
    <property type="entry name" value="FAD-bd"/>
</dbReference>
<comment type="similarity">
    <text evidence="3">Belongs to the UbiH/COQ6 family.</text>
</comment>
<accession>A0A286D8U2</accession>
<dbReference type="RefSeq" id="WP_097122351.1">
    <property type="nucleotide sequence ID" value="NZ_OCND01000006.1"/>
</dbReference>
<sequence length="396" mass="43335">MKHDVVIVGAGPAGLCLARALADQALDVALVERLPAQALAEPGYDGREIALTHASVRILKTLGVWEHLPDDTVFPLQGAQVMDRNTAPVLRIDSALVAQEQLGCLVANQQIRRAAWQAVSQAPGIAVYSEAQIERVSTGPDEAGVELANGERLQCRLLVAADSRFSETRRALGIQADMHDFGRTMLVCRMRHALPHGRIAWEWFGHGQTRAMLPLQEHHASIVLTVTGEEAQRLAGLPAERFGQEMQDRFEQRLGEMSLDGSRHLYPLVGVYARRFVGCRLALVGDAAVGMHPVTAHGFNFGLASVERLAAAIGTAQRQGKDLADPALLARYQRQHRRGTLPLYLATRAIAGLYTDDRPPAHWLRTLALRAASRVTPFRRALAEKLLDDGQPQRAS</sequence>
<dbReference type="UniPathway" id="UPA00232"/>
<dbReference type="PANTHER" id="PTHR43876:SF25">
    <property type="entry name" value="MONOOXYGENASE NMA2164"/>
    <property type="match status" value="1"/>
</dbReference>
<dbReference type="EMBL" id="OCND01000006">
    <property type="protein sequence ID" value="SOD55075.1"/>
    <property type="molecule type" value="Genomic_DNA"/>
</dbReference>
<evidence type="ECO:0000313" key="10">
    <source>
        <dbReference type="Proteomes" id="UP000219374"/>
    </source>
</evidence>
<organism evidence="9 10">
    <name type="scientific">Pseudoxanthomonas wuyuanensis</name>
    <dbReference type="NCBI Taxonomy" id="1073196"/>
    <lineage>
        <taxon>Bacteria</taxon>
        <taxon>Pseudomonadati</taxon>
        <taxon>Pseudomonadota</taxon>
        <taxon>Gammaproteobacteria</taxon>
        <taxon>Lysobacterales</taxon>
        <taxon>Lysobacteraceae</taxon>
        <taxon>Pseudoxanthomonas</taxon>
    </lineage>
</organism>
<dbReference type="Proteomes" id="UP000219374">
    <property type="component" value="Unassembled WGS sequence"/>
</dbReference>
<dbReference type="Pfam" id="PF01494">
    <property type="entry name" value="FAD_binding_3"/>
    <property type="match status" value="1"/>
</dbReference>
<keyword evidence="4" id="KW-0285">Flavoprotein</keyword>
<evidence type="ECO:0000256" key="3">
    <source>
        <dbReference type="ARBA" id="ARBA00005349"/>
    </source>
</evidence>
<evidence type="ECO:0000256" key="7">
    <source>
        <dbReference type="ARBA" id="ARBA00023033"/>
    </source>
</evidence>
<dbReference type="Gene3D" id="3.50.50.60">
    <property type="entry name" value="FAD/NAD(P)-binding domain"/>
    <property type="match status" value="2"/>
</dbReference>
<dbReference type="NCBIfam" id="NF006593">
    <property type="entry name" value="PRK09126.1"/>
    <property type="match status" value="1"/>
</dbReference>
<dbReference type="SUPFAM" id="SSF51905">
    <property type="entry name" value="FAD/NAD(P)-binding domain"/>
    <property type="match status" value="1"/>
</dbReference>
<keyword evidence="5" id="KW-0274">FAD</keyword>
<evidence type="ECO:0000256" key="6">
    <source>
        <dbReference type="ARBA" id="ARBA00023002"/>
    </source>
</evidence>
<reference evidence="9 10" key="1">
    <citation type="submission" date="2017-09" db="EMBL/GenBank/DDBJ databases">
        <authorList>
            <person name="Ehlers B."/>
            <person name="Leendertz F.H."/>
        </authorList>
    </citation>
    <scope>NUCLEOTIDE SEQUENCE [LARGE SCALE GENOMIC DNA]</scope>
    <source>
        <strain evidence="9 10">CGMCC 1.10978</strain>
    </source>
</reference>
<dbReference type="GO" id="GO:0006744">
    <property type="term" value="P:ubiquinone biosynthetic process"/>
    <property type="evidence" value="ECO:0007669"/>
    <property type="project" value="UniProtKB-UniPathway"/>
</dbReference>
<dbReference type="PRINTS" id="PR00420">
    <property type="entry name" value="RNGMNOXGNASE"/>
</dbReference>
<dbReference type="GO" id="GO:0071949">
    <property type="term" value="F:FAD binding"/>
    <property type="evidence" value="ECO:0007669"/>
    <property type="project" value="InterPro"/>
</dbReference>
<feature type="domain" description="FAD-binding" evidence="8">
    <location>
        <begin position="3"/>
        <end position="336"/>
    </location>
</feature>
<dbReference type="AlphaFoldDB" id="A0A286D8U2"/>
<evidence type="ECO:0000259" key="8">
    <source>
        <dbReference type="Pfam" id="PF01494"/>
    </source>
</evidence>
<gene>
    <name evidence="9" type="ORF">SAMN06296416_10638</name>
</gene>
<dbReference type="NCBIfam" id="TIGR01988">
    <property type="entry name" value="Ubi-OHases"/>
    <property type="match status" value="1"/>
</dbReference>
<evidence type="ECO:0000256" key="2">
    <source>
        <dbReference type="ARBA" id="ARBA00004749"/>
    </source>
</evidence>
<name>A0A286D8U2_9GAMM</name>
<dbReference type="GO" id="GO:0016705">
    <property type="term" value="F:oxidoreductase activity, acting on paired donors, with incorporation or reduction of molecular oxygen"/>
    <property type="evidence" value="ECO:0007669"/>
    <property type="project" value="InterPro"/>
</dbReference>